<keyword evidence="3" id="KW-1185">Reference proteome</keyword>
<feature type="region of interest" description="Disordered" evidence="1">
    <location>
        <begin position="1"/>
        <end position="65"/>
    </location>
</feature>
<evidence type="ECO:0000313" key="2">
    <source>
        <dbReference type="EMBL" id="ROW15352.1"/>
    </source>
</evidence>
<evidence type="ECO:0000313" key="3">
    <source>
        <dbReference type="Proteomes" id="UP000285146"/>
    </source>
</evidence>
<dbReference type="AlphaFoldDB" id="A0A423XH65"/>
<feature type="compositionally biased region" description="Polar residues" evidence="1">
    <location>
        <begin position="94"/>
        <end position="113"/>
    </location>
</feature>
<comment type="caution">
    <text evidence="2">The sequence shown here is derived from an EMBL/GenBank/DDBJ whole genome shotgun (WGS) entry which is preliminary data.</text>
</comment>
<protein>
    <submittedName>
        <fullName evidence="2">Uncharacterized protein</fullName>
    </submittedName>
</protein>
<dbReference type="EMBL" id="LKEB01000009">
    <property type="protein sequence ID" value="ROW15352.1"/>
    <property type="molecule type" value="Genomic_DNA"/>
</dbReference>
<feature type="region of interest" description="Disordered" evidence="1">
    <location>
        <begin position="82"/>
        <end position="113"/>
    </location>
</feature>
<dbReference type="OrthoDB" id="5552418at2759"/>
<proteinExistence type="predicted"/>
<accession>A0A423XH65</accession>
<reference evidence="2 3" key="1">
    <citation type="submission" date="2015-09" db="EMBL/GenBank/DDBJ databases">
        <title>Host preference determinants of Valsa canker pathogens revealed by comparative genomics.</title>
        <authorList>
            <person name="Yin Z."/>
            <person name="Huang L."/>
        </authorList>
    </citation>
    <scope>NUCLEOTIDE SEQUENCE [LARGE SCALE GENOMIC DNA]</scope>
    <source>
        <strain evidence="2 3">SXYLt</strain>
    </source>
</reference>
<dbReference type="Proteomes" id="UP000285146">
    <property type="component" value="Unassembled WGS sequence"/>
</dbReference>
<evidence type="ECO:0000256" key="1">
    <source>
        <dbReference type="SAM" id="MobiDB-lite"/>
    </source>
</evidence>
<dbReference type="InParanoid" id="A0A423XH65"/>
<sequence>MDDDNNRRRRQNEPPIQHTNTRYHQTVQNPAQQQAHRTMAGPSSERYRPAPLNTSPQGAARPGMSGGSAGYGGYYQEPSSTGFAPAAGLHPNTMGYQQPATSYGQDARQTQNFASPYNPNMMYNVPQAATQNAVYDTGSFELRQPAAPQMMPTDSTMAAAPYFSSEPTNAAAASAMQQQQPSSAQAAAVYQQGSADRNTMLNYPSNMAGMQTIGAQAPTAAPEVTMEESSEYPGGADLNQAYTQYQDALKEIYKNIRDGALVSASESLLSVSEWLLSHVHELGLTSDDQNLHSDRIKLWNDFNHAWLATIQAQKELMESGRQLGRAQSRITLEGLNKMGDELVRLCDGIERHGLVDYQYGVWEEQITEGGFFQLYGFGHSFIGALTRLQQSCSNAASSTNQPMMSLQPQAPVVKSADARASNPCQAPVYEVAFLWRF</sequence>
<feature type="compositionally biased region" description="Polar residues" evidence="1">
    <location>
        <begin position="17"/>
        <end position="36"/>
    </location>
</feature>
<name>A0A423XH65_9PEZI</name>
<organism evidence="2 3">
    <name type="scientific">Cytospora leucostoma</name>
    <dbReference type="NCBI Taxonomy" id="1230097"/>
    <lineage>
        <taxon>Eukaryota</taxon>
        <taxon>Fungi</taxon>
        <taxon>Dikarya</taxon>
        <taxon>Ascomycota</taxon>
        <taxon>Pezizomycotina</taxon>
        <taxon>Sordariomycetes</taxon>
        <taxon>Sordariomycetidae</taxon>
        <taxon>Diaporthales</taxon>
        <taxon>Cytosporaceae</taxon>
        <taxon>Cytospora</taxon>
    </lineage>
</organism>
<gene>
    <name evidence="2" type="ORF">VPNG_02350</name>
</gene>